<dbReference type="EMBL" id="WHUW01000318">
    <property type="protein sequence ID" value="KAF8415530.1"/>
    <property type="molecule type" value="Genomic_DNA"/>
</dbReference>
<protein>
    <submittedName>
        <fullName evidence="2">Uncharacterized protein</fullName>
    </submittedName>
</protein>
<evidence type="ECO:0000313" key="3">
    <source>
        <dbReference type="Proteomes" id="UP001194468"/>
    </source>
</evidence>
<feature type="chain" id="PRO_5042085398" evidence="1">
    <location>
        <begin position="21"/>
        <end position="73"/>
    </location>
</feature>
<dbReference type="Proteomes" id="UP001194468">
    <property type="component" value="Unassembled WGS sequence"/>
</dbReference>
<accession>A0AAD4BAQ7</accession>
<comment type="caution">
    <text evidence="2">The sequence shown here is derived from an EMBL/GenBank/DDBJ whole genome shotgun (WGS) entry which is preliminary data.</text>
</comment>
<organism evidence="2 3">
    <name type="scientific">Boletus edulis BED1</name>
    <dbReference type="NCBI Taxonomy" id="1328754"/>
    <lineage>
        <taxon>Eukaryota</taxon>
        <taxon>Fungi</taxon>
        <taxon>Dikarya</taxon>
        <taxon>Basidiomycota</taxon>
        <taxon>Agaricomycotina</taxon>
        <taxon>Agaricomycetes</taxon>
        <taxon>Agaricomycetidae</taxon>
        <taxon>Boletales</taxon>
        <taxon>Boletineae</taxon>
        <taxon>Boletaceae</taxon>
        <taxon>Boletoideae</taxon>
        <taxon>Boletus</taxon>
    </lineage>
</organism>
<reference evidence="2" key="2">
    <citation type="journal article" date="2020" name="Nat. Commun.">
        <title>Large-scale genome sequencing of mycorrhizal fungi provides insights into the early evolution of symbiotic traits.</title>
        <authorList>
            <person name="Miyauchi S."/>
            <person name="Kiss E."/>
            <person name="Kuo A."/>
            <person name="Drula E."/>
            <person name="Kohler A."/>
            <person name="Sanchez-Garcia M."/>
            <person name="Morin E."/>
            <person name="Andreopoulos B."/>
            <person name="Barry K.W."/>
            <person name="Bonito G."/>
            <person name="Buee M."/>
            <person name="Carver A."/>
            <person name="Chen C."/>
            <person name="Cichocki N."/>
            <person name="Clum A."/>
            <person name="Culley D."/>
            <person name="Crous P.W."/>
            <person name="Fauchery L."/>
            <person name="Girlanda M."/>
            <person name="Hayes R.D."/>
            <person name="Keri Z."/>
            <person name="LaButti K."/>
            <person name="Lipzen A."/>
            <person name="Lombard V."/>
            <person name="Magnuson J."/>
            <person name="Maillard F."/>
            <person name="Murat C."/>
            <person name="Nolan M."/>
            <person name="Ohm R.A."/>
            <person name="Pangilinan J."/>
            <person name="Pereira M.F."/>
            <person name="Perotto S."/>
            <person name="Peter M."/>
            <person name="Pfister S."/>
            <person name="Riley R."/>
            <person name="Sitrit Y."/>
            <person name="Stielow J.B."/>
            <person name="Szollosi G."/>
            <person name="Zifcakova L."/>
            <person name="Stursova M."/>
            <person name="Spatafora J.W."/>
            <person name="Tedersoo L."/>
            <person name="Vaario L.M."/>
            <person name="Yamada A."/>
            <person name="Yan M."/>
            <person name="Wang P."/>
            <person name="Xu J."/>
            <person name="Bruns T."/>
            <person name="Baldrian P."/>
            <person name="Vilgalys R."/>
            <person name="Dunand C."/>
            <person name="Henrissat B."/>
            <person name="Grigoriev I.V."/>
            <person name="Hibbett D."/>
            <person name="Nagy L.G."/>
            <person name="Martin F.M."/>
        </authorList>
    </citation>
    <scope>NUCLEOTIDE SEQUENCE</scope>
    <source>
        <strain evidence="2">BED1</strain>
    </source>
</reference>
<sequence length="73" mass="8255">MFPPFHLLSLLELISHLADSGVLIHPGDINVTVPSRHELCQYNGFVYVQPDEESDGPFYLVTRGKLVGVFSRW</sequence>
<gene>
    <name evidence="2" type="ORF">L210DRAFT_872197</name>
</gene>
<evidence type="ECO:0000256" key="1">
    <source>
        <dbReference type="SAM" id="SignalP"/>
    </source>
</evidence>
<keyword evidence="3" id="KW-1185">Reference proteome</keyword>
<name>A0AAD4BAQ7_BOLED</name>
<reference evidence="2" key="1">
    <citation type="submission" date="2019-10" db="EMBL/GenBank/DDBJ databases">
        <authorList>
            <consortium name="DOE Joint Genome Institute"/>
            <person name="Kuo A."/>
            <person name="Miyauchi S."/>
            <person name="Kiss E."/>
            <person name="Drula E."/>
            <person name="Kohler A."/>
            <person name="Sanchez-Garcia M."/>
            <person name="Andreopoulos B."/>
            <person name="Barry K.W."/>
            <person name="Bonito G."/>
            <person name="Buee M."/>
            <person name="Carver A."/>
            <person name="Chen C."/>
            <person name="Cichocki N."/>
            <person name="Clum A."/>
            <person name="Culley D."/>
            <person name="Crous P.W."/>
            <person name="Fauchery L."/>
            <person name="Girlanda M."/>
            <person name="Hayes R."/>
            <person name="Keri Z."/>
            <person name="LaButti K."/>
            <person name="Lipzen A."/>
            <person name="Lombard V."/>
            <person name="Magnuson J."/>
            <person name="Maillard F."/>
            <person name="Morin E."/>
            <person name="Murat C."/>
            <person name="Nolan M."/>
            <person name="Ohm R."/>
            <person name="Pangilinan J."/>
            <person name="Pereira M."/>
            <person name="Perotto S."/>
            <person name="Peter M."/>
            <person name="Riley R."/>
            <person name="Sitrit Y."/>
            <person name="Stielow B."/>
            <person name="Szollosi G."/>
            <person name="Zifcakova L."/>
            <person name="Stursova M."/>
            <person name="Spatafora J.W."/>
            <person name="Tedersoo L."/>
            <person name="Vaario L.-M."/>
            <person name="Yamada A."/>
            <person name="Yan M."/>
            <person name="Wang P."/>
            <person name="Xu J."/>
            <person name="Bruns T."/>
            <person name="Baldrian P."/>
            <person name="Vilgalys R."/>
            <person name="Henrissat B."/>
            <person name="Grigoriev I.V."/>
            <person name="Hibbett D."/>
            <person name="Nagy L.G."/>
            <person name="Martin F.M."/>
        </authorList>
    </citation>
    <scope>NUCLEOTIDE SEQUENCE</scope>
    <source>
        <strain evidence="2">BED1</strain>
    </source>
</reference>
<keyword evidence="1" id="KW-0732">Signal</keyword>
<proteinExistence type="predicted"/>
<dbReference type="AlphaFoldDB" id="A0AAD4BAQ7"/>
<feature type="signal peptide" evidence="1">
    <location>
        <begin position="1"/>
        <end position="20"/>
    </location>
</feature>
<evidence type="ECO:0000313" key="2">
    <source>
        <dbReference type="EMBL" id="KAF8415530.1"/>
    </source>
</evidence>